<feature type="domain" description="Flavin reductase like" evidence="3">
    <location>
        <begin position="47"/>
        <end position="195"/>
    </location>
</feature>
<comment type="caution">
    <text evidence="4">The sequence shown here is derived from an EMBL/GenBank/DDBJ whole genome shotgun (WGS) entry which is preliminary data.</text>
</comment>
<gene>
    <name evidence="4" type="ORF">SAMN05216268_13725</name>
</gene>
<dbReference type="EMBL" id="FRBK01000037">
    <property type="protein sequence ID" value="SHN32844.1"/>
    <property type="molecule type" value="Genomic_DNA"/>
</dbReference>
<dbReference type="AlphaFoldDB" id="A0A9X8N9C7"/>
<feature type="region of interest" description="Disordered" evidence="2">
    <location>
        <begin position="1"/>
        <end position="22"/>
    </location>
</feature>
<dbReference type="InterPro" id="IPR012349">
    <property type="entry name" value="Split_barrel_FMN-bd"/>
</dbReference>
<evidence type="ECO:0000259" key="3">
    <source>
        <dbReference type="SMART" id="SM00903"/>
    </source>
</evidence>
<dbReference type="GO" id="GO:0010181">
    <property type="term" value="F:FMN binding"/>
    <property type="evidence" value="ECO:0007669"/>
    <property type="project" value="InterPro"/>
</dbReference>
<evidence type="ECO:0000256" key="1">
    <source>
        <dbReference type="ARBA" id="ARBA00023002"/>
    </source>
</evidence>
<reference evidence="5" key="1">
    <citation type="submission" date="2016-11" db="EMBL/GenBank/DDBJ databases">
        <authorList>
            <person name="Jaros S."/>
            <person name="Januszkiewicz K."/>
            <person name="Wedrychowicz H."/>
        </authorList>
    </citation>
    <scope>NUCLEOTIDE SEQUENCE [LARGE SCALE GENOMIC DNA]</scope>
    <source>
        <strain evidence="5">CGMCC 4.3555</strain>
    </source>
</reference>
<dbReference type="SUPFAM" id="SSF50475">
    <property type="entry name" value="FMN-binding split barrel"/>
    <property type="match status" value="1"/>
</dbReference>
<dbReference type="InterPro" id="IPR002563">
    <property type="entry name" value="Flavin_Rdtase-like_dom"/>
</dbReference>
<accession>A0A9X8N9C7</accession>
<name>A0A9X8N9C7_9ACTN</name>
<dbReference type="SMART" id="SM00903">
    <property type="entry name" value="Flavin_Reduct"/>
    <property type="match status" value="1"/>
</dbReference>
<keyword evidence="1" id="KW-0560">Oxidoreductase</keyword>
<protein>
    <submittedName>
        <fullName evidence="4">NADH-FMN oxidoreductase RutF, flavin reductase (DIM6/NTAB) family</fullName>
    </submittedName>
</protein>
<proteinExistence type="predicted"/>
<evidence type="ECO:0000313" key="4">
    <source>
        <dbReference type="EMBL" id="SHN32844.1"/>
    </source>
</evidence>
<dbReference type="InterPro" id="IPR050268">
    <property type="entry name" value="NADH-dep_flavin_reductase"/>
</dbReference>
<dbReference type="PANTHER" id="PTHR30466:SF1">
    <property type="entry name" value="FMN REDUCTASE (NADH) RUTF"/>
    <property type="match status" value="1"/>
</dbReference>
<dbReference type="Pfam" id="PF01613">
    <property type="entry name" value="Flavin_Reduct"/>
    <property type="match status" value="1"/>
</dbReference>
<evidence type="ECO:0000313" key="5">
    <source>
        <dbReference type="Proteomes" id="UP000184388"/>
    </source>
</evidence>
<dbReference type="RefSeq" id="WP_079182443.1">
    <property type="nucleotide sequence ID" value="NZ_FRBK01000037.1"/>
</dbReference>
<dbReference type="Gene3D" id="2.30.110.10">
    <property type="entry name" value="Electron Transport, Fmn-binding Protein, Chain A"/>
    <property type="match status" value="1"/>
</dbReference>
<organism evidence="4 5">
    <name type="scientific">Streptomyces yunnanensis</name>
    <dbReference type="NCBI Taxonomy" id="156453"/>
    <lineage>
        <taxon>Bacteria</taxon>
        <taxon>Bacillati</taxon>
        <taxon>Actinomycetota</taxon>
        <taxon>Actinomycetes</taxon>
        <taxon>Kitasatosporales</taxon>
        <taxon>Streptomycetaceae</taxon>
        <taxon>Streptomyces</taxon>
    </lineage>
</organism>
<dbReference type="Proteomes" id="UP000184388">
    <property type="component" value="Unassembled WGS sequence"/>
</dbReference>
<evidence type="ECO:0000256" key="2">
    <source>
        <dbReference type="SAM" id="MobiDB-lite"/>
    </source>
</evidence>
<dbReference type="GO" id="GO:0042602">
    <property type="term" value="F:riboflavin reductase (NADPH) activity"/>
    <property type="evidence" value="ECO:0007669"/>
    <property type="project" value="TreeGrafter"/>
</dbReference>
<sequence length="201" mass="21277">MTDTTTLTSASTPAAPTAPTTPIASTLRANHEATPATIAPAQFRALMSTFPTGVAVVTTGGPEDPPRGLTVSSVSSVSLDPPTLLVCLNRSSRTLESVLERRTFAVNLLHAGARSAATLFASGDPHRFDAVEWANSAEFGGPHLVRDAHAVADCRVSRTLRVGDHEVIFGEIFRVEQDRPEDVDPLLYGMRTFASWPAAAA</sequence>
<dbReference type="PANTHER" id="PTHR30466">
    <property type="entry name" value="FLAVIN REDUCTASE"/>
    <property type="match status" value="1"/>
</dbReference>